<sequence length="443" mass="51337">MPISEGIVTTDKGYLPNREDKSQSKGKAQKGVTKMKVVALILVILPIYFEVSDAKCNCQYEYKRVGCFKDVRHNEALPEMLANERDKHSVYYNGHDINWFDWDNYMQQLVCRCAEQALKKGYKYFGIEYWGECWSGPSPAADTEYNKHGKGGACYGPGYRMCRRNDANCVGANSHIFVYEIETYACDVHFEKIGCYNDYSRNNELALTARDHRSSKYMGEPIDWWNYDIFLPKFACECAKKVLEKGYNTFGLQYYGECWTGQKFEDKYYHGQGESRRCINKCYQRCKRWDRFCIGEGFANTVYRITHPDCEMKYEGLGCYNAVDRRNDMAMSVLLFNEMSPRIGNFNGYVMQFDESWEAMYPQLLCRCARAAEEKGYKNFAIRNKGECWSGPSSGQSYMERYGRSEHCIRKASDPCVDNMLCAGDENSISVYKILEHAIQIGK</sequence>
<evidence type="ECO:0000256" key="5">
    <source>
        <dbReference type="ARBA" id="ARBA00023136"/>
    </source>
</evidence>
<dbReference type="Proteomes" id="UP001152795">
    <property type="component" value="Unassembled WGS sequence"/>
</dbReference>
<comment type="caution">
    <text evidence="6">The sequence shown here is derived from an EMBL/GenBank/DDBJ whole genome shotgun (WGS) entry which is preliminary data.</text>
</comment>
<evidence type="ECO:0000313" key="6">
    <source>
        <dbReference type="EMBL" id="CAB3992594.1"/>
    </source>
</evidence>
<evidence type="ECO:0000256" key="3">
    <source>
        <dbReference type="ARBA" id="ARBA00022729"/>
    </source>
</evidence>
<gene>
    <name evidence="6" type="ORF">PACLA_8A038737</name>
</gene>
<dbReference type="GO" id="GO:0016020">
    <property type="term" value="C:membrane"/>
    <property type="evidence" value="ECO:0007669"/>
    <property type="project" value="UniProtKB-SubCell"/>
</dbReference>
<keyword evidence="7" id="KW-1185">Reference proteome</keyword>
<name>A0A6S7GGR6_PARCT</name>
<evidence type="ECO:0000256" key="1">
    <source>
        <dbReference type="ARBA" id="ARBA00004167"/>
    </source>
</evidence>
<keyword evidence="3" id="KW-0732">Signal</keyword>
<keyword evidence="5" id="KW-0472">Membrane</keyword>
<comment type="subcellular location">
    <subcellularLocation>
        <location evidence="1">Membrane</location>
        <topology evidence="1">Single-pass membrane protein</topology>
    </subcellularLocation>
</comment>
<dbReference type="PANTHER" id="PTHR16059:SF25">
    <property type="entry name" value="LYSOZYME"/>
    <property type="match status" value="1"/>
</dbReference>
<keyword evidence="2" id="KW-0812">Transmembrane</keyword>
<organism evidence="6 7">
    <name type="scientific">Paramuricea clavata</name>
    <name type="common">Red gorgonian</name>
    <name type="synonym">Violescent sea-whip</name>
    <dbReference type="NCBI Taxonomy" id="317549"/>
    <lineage>
        <taxon>Eukaryota</taxon>
        <taxon>Metazoa</taxon>
        <taxon>Cnidaria</taxon>
        <taxon>Anthozoa</taxon>
        <taxon>Octocorallia</taxon>
        <taxon>Malacalcyonacea</taxon>
        <taxon>Plexauridae</taxon>
        <taxon>Paramuricea</taxon>
    </lineage>
</organism>
<reference evidence="6" key="1">
    <citation type="submission" date="2020-04" db="EMBL/GenBank/DDBJ databases">
        <authorList>
            <person name="Alioto T."/>
            <person name="Alioto T."/>
            <person name="Gomez Garrido J."/>
        </authorList>
    </citation>
    <scope>NUCLEOTIDE SEQUENCE</scope>
    <source>
        <strain evidence="6">A484AB</strain>
    </source>
</reference>
<dbReference type="PANTHER" id="PTHR16059">
    <property type="entry name" value="ANTHRAX TOXIN RECEPTOR"/>
    <property type="match status" value="1"/>
</dbReference>
<evidence type="ECO:0000256" key="4">
    <source>
        <dbReference type="ARBA" id="ARBA00022989"/>
    </source>
</evidence>
<dbReference type="AlphaFoldDB" id="A0A6S7GGR6"/>
<evidence type="ECO:0000313" key="7">
    <source>
        <dbReference type="Proteomes" id="UP001152795"/>
    </source>
</evidence>
<evidence type="ECO:0000256" key="2">
    <source>
        <dbReference type="ARBA" id="ARBA00022692"/>
    </source>
</evidence>
<dbReference type="EMBL" id="CACRXK020002083">
    <property type="protein sequence ID" value="CAB3992594.1"/>
    <property type="molecule type" value="Genomic_DNA"/>
</dbReference>
<keyword evidence="4" id="KW-1133">Transmembrane helix</keyword>
<protein>
    <submittedName>
        <fullName evidence="6">Uncharacterized protein</fullName>
    </submittedName>
</protein>
<proteinExistence type="predicted"/>
<dbReference type="OrthoDB" id="5985073at2759"/>
<accession>A0A6S7GGR6</accession>